<dbReference type="EMBL" id="JQ418524">
    <property type="protein sequence ID" value="AFK89039.1"/>
    <property type="molecule type" value="Genomic_DNA"/>
</dbReference>
<organism evidence="1">
    <name type="scientific">Acetobacter pasteurianus</name>
    <name type="common">Acetobacter turbidans</name>
    <dbReference type="NCBI Taxonomy" id="438"/>
    <lineage>
        <taxon>Bacteria</taxon>
        <taxon>Pseudomonadati</taxon>
        <taxon>Pseudomonadota</taxon>
        <taxon>Alphaproteobacteria</taxon>
        <taxon>Acetobacterales</taxon>
        <taxon>Acetobacteraceae</taxon>
        <taxon>Acetobacter</taxon>
    </lineage>
</organism>
<proteinExistence type="predicted"/>
<geneLocation type="plasmid" evidence="1">
    <name>pAC258-26</name>
</geneLocation>
<accession>I3W0B2</accession>
<keyword evidence="1" id="KW-0614">Plasmid</keyword>
<evidence type="ECO:0000313" key="1">
    <source>
        <dbReference type="EMBL" id="AFK89039.1"/>
    </source>
</evidence>
<dbReference type="AlphaFoldDB" id="I3W0B2"/>
<protein>
    <submittedName>
        <fullName evidence="1">Uncharacterized protein</fullName>
    </submittedName>
</protein>
<sequence>MNGYNGYRFIVKTHMEHWLFLGPNHSANRKRLAFFSFAL</sequence>
<name>I3W0B2_ACEPA</name>
<reference evidence="1" key="1">
    <citation type="submission" date="2012-01" db="EMBL/GenBank/DDBJ databases">
        <authorList>
            <person name="Summers A.O."/>
            <person name="Wireman J."/>
        </authorList>
    </citation>
    <scope>NUCLEOTIDE SEQUENCE</scope>
    <source>
        <strain evidence="1">AC2-58</strain>
        <plasmid evidence="1">pAC258-26</plasmid>
    </source>
</reference>